<accession>A0A9P6XLB9</accession>
<comment type="similarity">
    <text evidence="1">Belongs to the WrbA family.</text>
</comment>
<proteinExistence type="inferred from homology"/>
<dbReference type="GO" id="GO:0010181">
    <property type="term" value="F:FMN binding"/>
    <property type="evidence" value="ECO:0007669"/>
    <property type="project" value="InterPro"/>
</dbReference>
<dbReference type="FunFam" id="3.40.50.360:FF:000001">
    <property type="entry name" value="NAD(P)H dehydrogenase (Quinone) FQR1-like"/>
    <property type="match status" value="1"/>
</dbReference>
<evidence type="ECO:0000256" key="1">
    <source>
        <dbReference type="ARBA" id="ARBA00006961"/>
    </source>
</evidence>
<organism evidence="4 5">
    <name type="scientific">Rhizopus oryzae</name>
    <name type="common">Mucormycosis agent</name>
    <name type="synonym">Rhizopus arrhizus var. delemar</name>
    <dbReference type="NCBI Taxonomy" id="64495"/>
    <lineage>
        <taxon>Eukaryota</taxon>
        <taxon>Fungi</taxon>
        <taxon>Fungi incertae sedis</taxon>
        <taxon>Mucoromycota</taxon>
        <taxon>Mucoromycotina</taxon>
        <taxon>Mucoromycetes</taxon>
        <taxon>Mucorales</taxon>
        <taxon>Mucorineae</taxon>
        <taxon>Rhizopodaceae</taxon>
        <taxon>Rhizopus</taxon>
    </lineage>
</organism>
<name>A0A9P6XLB9_RHIOR</name>
<dbReference type="PANTHER" id="PTHR30546:SF23">
    <property type="entry name" value="FLAVOPROTEIN-LIKE PROTEIN YCP4-RELATED"/>
    <property type="match status" value="1"/>
</dbReference>
<evidence type="ECO:0000313" key="4">
    <source>
        <dbReference type="EMBL" id="KAG1316014.1"/>
    </source>
</evidence>
<dbReference type="OrthoDB" id="504689at2759"/>
<comment type="caution">
    <text evidence="4">The sequence shown here is derived from an EMBL/GenBank/DDBJ whole genome shotgun (WGS) entry which is preliminary data.</text>
</comment>
<reference evidence="4" key="1">
    <citation type="journal article" date="2020" name="Microb. Genom.">
        <title>Genetic diversity of clinical and environmental Mucorales isolates obtained from an investigation of mucormycosis cases among solid organ transplant recipients.</title>
        <authorList>
            <person name="Nguyen M.H."/>
            <person name="Kaul D."/>
            <person name="Muto C."/>
            <person name="Cheng S.J."/>
            <person name="Richter R.A."/>
            <person name="Bruno V.M."/>
            <person name="Liu G."/>
            <person name="Beyhan S."/>
            <person name="Sundermann A.J."/>
            <person name="Mounaud S."/>
            <person name="Pasculle A.W."/>
            <person name="Nierman W.C."/>
            <person name="Driscoll E."/>
            <person name="Cumbie R."/>
            <person name="Clancy C.J."/>
            <person name="Dupont C.L."/>
        </authorList>
    </citation>
    <scope>NUCLEOTIDE SEQUENCE</scope>
    <source>
        <strain evidence="4">GL11</strain>
    </source>
</reference>
<dbReference type="GO" id="GO:0016020">
    <property type="term" value="C:membrane"/>
    <property type="evidence" value="ECO:0007669"/>
    <property type="project" value="TreeGrafter"/>
</dbReference>
<protein>
    <recommendedName>
        <fullName evidence="3">Flavodoxin-like domain-containing protein</fullName>
    </recommendedName>
</protein>
<keyword evidence="5" id="KW-1185">Reference proteome</keyword>
<evidence type="ECO:0000259" key="3">
    <source>
        <dbReference type="PROSITE" id="PS50902"/>
    </source>
</evidence>
<feature type="compositionally biased region" description="Low complexity" evidence="2">
    <location>
        <begin position="249"/>
        <end position="258"/>
    </location>
</feature>
<dbReference type="Pfam" id="PF03358">
    <property type="entry name" value="FMN_red"/>
    <property type="match status" value="1"/>
</dbReference>
<feature type="compositionally biased region" description="Low complexity" evidence="2">
    <location>
        <begin position="219"/>
        <end position="241"/>
    </location>
</feature>
<dbReference type="AlphaFoldDB" id="A0A9P6XLB9"/>
<dbReference type="Gene3D" id="3.40.50.360">
    <property type="match status" value="1"/>
</dbReference>
<dbReference type="PROSITE" id="PS50902">
    <property type="entry name" value="FLAVODOXIN_LIKE"/>
    <property type="match status" value="1"/>
</dbReference>
<dbReference type="InterPro" id="IPR008254">
    <property type="entry name" value="Flavodoxin/NO_synth"/>
</dbReference>
<evidence type="ECO:0000313" key="5">
    <source>
        <dbReference type="Proteomes" id="UP000716291"/>
    </source>
</evidence>
<dbReference type="NCBIfam" id="NF002999">
    <property type="entry name" value="PRK03767.1"/>
    <property type="match status" value="1"/>
</dbReference>
<dbReference type="EMBL" id="JAANQT010000011">
    <property type="protein sequence ID" value="KAG1316014.1"/>
    <property type="molecule type" value="Genomic_DNA"/>
</dbReference>
<gene>
    <name evidence="4" type="ORF">G6F64_000180</name>
</gene>
<dbReference type="SUPFAM" id="SSF52218">
    <property type="entry name" value="Flavoproteins"/>
    <property type="match status" value="1"/>
</dbReference>
<feature type="region of interest" description="Disordered" evidence="2">
    <location>
        <begin position="204"/>
        <end position="295"/>
    </location>
</feature>
<dbReference type="InterPro" id="IPR005025">
    <property type="entry name" value="FMN_Rdtase-like_dom"/>
</dbReference>
<dbReference type="NCBIfam" id="TIGR01755">
    <property type="entry name" value="flav_wrbA"/>
    <property type="match status" value="1"/>
</dbReference>
<feature type="compositionally biased region" description="Basic and acidic residues" evidence="2">
    <location>
        <begin position="269"/>
        <end position="295"/>
    </location>
</feature>
<dbReference type="GO" id="GO:0003955">
    <property type="term" value="F:NAD(P)H dehydrogenase (quinone) activity"/>
    <property type="evidence" value="ECO:0007669"/>
    <property type="project" value="InterPro"/>
</dbReference>
<feature type="domain" description="Flavodoxin-like" evidence="3">
    <location>
        <begin position="4"/>
        <end position="190"/>
    </location>
</feature>
<dbReference type="InterPro" id="IPR010089">
    <property type="entry name" value="Flavoprotein_WrbA-like"/>
</dbReference>
<evidence type="ECO:0000256" key="2">
    <source>
        <dbReference type="SAM" id="MobiDB-lite"/>
    </source>
</evidence>
<sequence>MPTVYIIIYSVYHHIYTLSKSIKKGLEEQGVTVKLYQVPETLTDEILQKLHAPQKPDIPVITVDALTEADAFIFGIPTRFGTLPAQMKSFLDATGSHWATGALAGKFVGTFFSSASQHGGQETTAFTLLTYFAHHGMNYVPLGFANAHLFDNSEVVGGSAYGAGTIANGDGSRLPTEKELDIAQTQGVNFANLLNAYHRGLKLDTSGTESTNKEIKTSDAPTADAAPAAAPTTAPTTAPAPVESTGEPTAATTAITDAGDNHAGPTTERSAEATEKKASAVKAKKEEKKSKCFCM</sequence>
<dbReference type="Proteomes" id="UP000716291">
    <property type="component" value="Unassembled WGS sequence"/>
</dbReference>
<dbReference type="InterPro" id="IPR029039">
    <property type="entry name" value="Flavoprotein-like_sf"/>
</dbReference>
<dbReference type="PANTHER" id="PTHR30546">
    <property type="entry name" value="FLAVODOXIN-RELATED PROTEIN WRBA-RELATED"/>
    <property type="match status" value="1"/>
</dbReference>